<organism evidence="1">
    <name type="scientific">uncultured Stenotrophomonas sp</name>
    <dbReference type="NCBI Taxonomy" id="165438"/>
    <lineage>
        <taxon>Bacteria</taxon>
        <taxon>Pseudomonadati</taxon>
        <taxon>Pseudomonadota</taxon>
        <taxon>Gammaproteobacteria</taxon>
        <taxon>Lysobacterales</taxon>
        <taxon>Lysobacteraceae</taxon>
        <taxon>Stenotrophomonas</taxon>
        <taxon>environmental samples</taxon>
    </lineage>
</organism>
<proteinExistence type="predicted"/>
<name>A0A1Y5Q4X3_9GAMM</name>
<sequence length="121" mass="13453">MAPTPAKVRLGDGRTQEARIRVDPRIEDSPYYLERGVPYVVGRPNYDGAIPAAEWSGRLVWAMDVDPQGRVTHVEVEVAEGVGERIRDRAIAAGYLSLFPPDPARAATPLRWRRSLSFAPE</sequence>
<evidence type="ECO:0000313" key="1">
    <source>
        <dbReference type="EMBL" id="SBV37273.1"/>
    </source>
</evidence>
<dbReference type="EMBL" id="FLTS01000001">
    <property type="protein sequence ID" value="SBV37273.1"/>
    <property type="molecule type" value="Genomic_DNA"/>
</dbReference>
<gene>
    <name evidence="1" type="ORF">STPYR_12203</name>
</gene>
<dbReference type="SUPFAM" id="SSF74653">
    <property type="entry name" value="TolA/TonB C-terminal domain"/>
    <property type="match status" value="1"/>
</dbReference>
<reference evidence="1" key="1">
    <citation type="submission" date="2016-03" db="EMBL/GenBank/DDBJ databases">
        <authorList>
            <person name="Ploux O."/>
        </authorList>
    </citation>
    <scope>NUCLEOTIDE SEQUENCE</scope>
    <source>
        <strain evidence="1">UC10</strain>
    </source>
</reference>
<accession>A0A1Y5Q4X3</accession>
<evidence type="ECO:0008006" key="2">
    <source>
        <dbReference type="Google" id="ProtNLM"/>
    </source>
</evidence>
<protein>
    <recommendedName>
        <fullName evidence="2">TonB C-terminal domain-containing protein</fullName>
    </recommendedName>
</protein>
<dbReference type="AlphaFoldDB" id="A0A1Y5Q4X3"/>